<sequence>MSKISSEFLKNTITQMLSDRKKREFTETVELQIGLRDYNPDKDKRFTGSIKLPNMPYPNKKIAIIGTMRHCEEAKAAGIACIDTEGLKKFNKEPKLIKKWFKPYDTLLCSETLMKQLPKLCGNVLSKIGKFPISITEGESVVAKVKELQSTVRFQLKKVVCLATAVATDALTEEQIRQNINMSLNFLVSLLKKGWQNLKTVHIKTTMSKSYRIFG</sequence>
<dbReference type="GO" id="GO:0003723">
    <property type="term" value="F:RNA binding"/>
    <property type="evidence" value="ECO:0007669"/>
    <property type="project" value="InterPro"/>
</dbReference>
<keyword evidence="3" id="KW-0687">Ribonucleoprotein</keyword>
<protein>
    <submittedName>
        <fullName evidence="4">50S ribosomal protein L1P</fullName>
    </submittedName>
</protein>
<keyword evidence="2 4" id="KW-0689">Ribosomal protein</keyword>
<dbReference type="eggNOG" id="KOG1570">
    <property type="taxonomic scope" value="Eukaryota"/>
</dbReference>
<evidence type="ECO:0000256" key="1">
    <source>
        <dbReference type="ARBA" id="ARBA00010531"/>
    </source>
</evidence>
<dbReference type="InterPro" id="IPR050257">
    <property type="entry name" value="eL8/uL1-like"/>
</dbReference>
<dbReference type="InterPro" id="IPR016095">
    <property type="entry name" value="Ribosomal_uL1_3-a/b-sand"/>
</dbReference>
<proteinExistence type="inferred from homology"/>
<reference evidence="5" key="1">
    <citation type="journal article" date="2006" name="PLoS Biol.">
        <title>Macronuclear genome sequence of the ciliate Tetrahymena thermophila, a model eukaryote.</title>
        <authorList>
            <person name="Eisen J.A."/>
            <person name="Coyne R.S."/>
            <person name="Wu M."/>
            <person name="Wu D."/>
            <person name="Thiagarajan M."/>
            <person name="Wortman J.R."/>
            <person name="Badger J.H."/>
            <person name="Ren Q."/>
            <person name="Amedeo P."/>
            <person name="Jones K.M."/>
            <person name="Tallon L.J."/>
            <person name="Delcher A.L."/>
            <person name="Salzberg S.L."/>
            <person name="Silva J.C."/>
            <person name="Haas B.J."/>
            <person name="Majoros W.H."/>
            <person name="Farzad M."/>
            <person name="Carlton J.M."/>
            <person name="Smith R.K. Jr."/>
            <person name="Garg J."/>
            <person name="Pearlman R.E."/>
            <person name="Karrer K.M."/>
            <person name="Sun L."/>
            <person name="Manning G."/>
            <person name="Elde N.C."/>
            <person name="Turkewitz A.P."/>
            <person name="Asai D.J."/>
            <person name="Wilkes D.E."/>
            <person name="Wang Y."/>
            <person name="Cai H."/>
            <person name="Collins K."/>
            <person name="Stewart B.A."/>
            <person name="Lee S.R."/>
            <person name="Wilamowska K."/>
            <person name="Weinberg Z."/>
            <person name="Ruzzo W.L."/>
            <person name="Wloga D."/>
            <person name="Gaertig J."/>
            <person name="Frankel J."/>
            <person name="Tsao C.-C."/>
            <person name="Gorovsky M.A."/>
            <person name="Keeling P.J."/>
            <person name="Waller R.F."/>
            <person name="Patron N.J."/>
            <person name="Cherry J.M."/>
            <person name="Stover N.A."/>
            <person name="Krieger C.J."/>
            <person name="del Toro C."/>
            <person name="Ryder H.F."/>
            <person name="Williamson S.C."/>
            <person name="Barbeau R.A."/>
            <person name="Hamilton E.P."/>
            <person name="Orias E."/>
        </authorList>
    </citation>
    <scope>NUCLEOTIDE SEQUENCE [LARGE SCALE GENOMIC DNA]</scope>
    <source>
        <strain evidence="5">SB210</strain>
    </source>
</reference>
<accession>Q22UX9</accession>
<dbReference type="GO" id="GO:0006412">
    <property type="term" value="P:translation"/>
    <property type="evidence" value="ECO:0007669"/>
    <property type="project" value="InterPro"/>
</dbReference>
<dbReference type="PIRSF" id="PIRSF002155">
    <property type="entry name" value="Ribosomal_L1"/>
    <property type="match status" value="1"/>
</dbReference>
<evidence type="ECO:0000313" key="4">
    <source>
        <dbReference type="EMBL" id="EAR89169.2"/>
    </source>
</evidence>
<dbReference type="FunFam" id="3.40.50.790:FF:000005">
    <property type="entry name" value="50S ribosomal protein L1"/>
    <property type="match status" value="1"/>
</dbReference>
<gene>
    <name evidence="4" type="ORF">TTHERM_00577240</name>
</gene>
<dbReference type="Gene3D" id="3.30.190.20">
    <property type="match status" value="1"/>
</dbReference>
<evidence type="ECO:0000256" key="3">
    <source>
        <dbReference type="ARBA" id="ARBA00023274"/>
    </source>
</evidence>
<evidence type="ECO:0000313" key="5">
    <source>
        <dbReference type="Proteomes" id="UP000009168"/>
    </source>
</evidence>
<dbReference type="PANTHER" id="PTHR23105">
    <property type="entry name" value="RIBOSOMAL PROTEIN L7AE FAMILY MEMBER"/>
    <property type="match status" value="1"/>
</dbReference>
<dbReference type="SUPFAM" id="SSF56808">
    <property type="entry name" value="Ribosomal protein L1"/>
    <property type="match status" value="1"/>
</dbReference>
<dbReference type="RefSeq" id="XP_001009414.2">
    <property type="nucleotide sequence ID" value="XM_001009414.3"/>
</dbReference>
<keyword evidence="5" id="KW-1185">Reference proteome</keyword>
<dbReference type="InParanoid" id="Q22UX9"/>
<dbReference type="KEGG" id="tet:TTHERM_00577240"/>
<dbReference type="STRING" id="312017.Q22UX9"/>
<dbReference type="EMBL" id="GG662798">
    <property type="protein sequence ID" value="EAR89169.2"/>
    <property type="molecule type" value="Genomic_DNA"/>
</dbReference>
<dbReference type="Gene3D" id="3.40.50.790">
    <property type="match status" value="1"/>
</dbReference>
<evidence type="ECO:0000256" key="2">
    <source>
        <dbReference type="ARBA" id="ARBA00022980"/>
    </source>
</evidence>
<name>Q22UX9_TETTS</name>
<dbReference type="OMA" id="GPRNKMP"/>
<dbReference type="OrthoDB" id="2449818at2759"/>
<dbReference type="GeneID" id="7834641"/>
<dbReference type="InterPro" id="IPR023674">
    <property type="entry name" value="Ribosomal_uL1-like"/>
</dbReference>
<dbReference type="GO" id="GO:0015934">
    <property type="term" value="C:large ribosomal subunit"/>
    <property type="evidence" value="ECO:0007669"/>
    <property type="project" value="InterPro"/>
</dbReference>
<comment type="similarity">
    <text evidence="1">Belongs to the universal ribosomal protein uL1 family.</text>
</comment>
<dbReference type="Proteomes" id="UP000009168">
    <property type="component" value="Unassembled WGS sequence"/>
</dbReference>
<organism evidence="4 5">
    <name type="scientific">Tetrahymena thermophila (strain SB210)</name>
    <dbReference type="NCBI Taxonomy" id="312017"/>
    <lineage>
        <taxon>Eukaryota</taxon>
        <taxon>Sar</taxon>
        <taxon>Alveolata</taxon>
        <taxon>Ciliophora</taxon>
        <taxon>Intramacronucleata</taxon>
        <taxon>Oligohymenophorea</taxon>
        <taxon>Hymenostomatida</taxon>
        <taxon>Tetrahymenina</taxon>
        <taxon>Tetrahymenidae</taxon>
        <taxon>Tetrahymena</taxon>
    </lineage>
</organism>
<dbReference type="GO" id="GO:0003735">
    <property type="term" value="F:structural constituent of ribosome"/>
    <property type="evidence" value="ECO:0007669"/>
    <property type="project" value="InterPro"/>
</dbReference>
<dbReference type="AlphaFoldDB" id="Q22UX9"/>
<dbReference type="Pfam" id="PF00687">
    <property type="entry name" value="Ribosomal_L1"/>
    <property type="match status" value="1"/>
</dbReference>
<dbReference type="FunCoup" id="Q22UX9">
    <property type="interactions" value="391"/>
</dbReference>
<dbReference type="InterPro" id="IPR002143">
    <property type="entry name" value="Ribosomal_uL1"/>
</dbReference>
<dbReference type="CDD" id="cd00403">
    <property type="entry name" value="Ribosomal_L1"/>
    <property type="match status" value="1"/>
</dbReference>
<dbReference type="InterPro" id="IPR028364">
    <property type="entry name" value="Ribosomal_uL1/biogenesis"/>
</dbReference>
<dbReference type="HOGENOM" id="CLU_062853_3_0_1"/>